<keyword evidence="9" id="KW-0902">Two-component regulatory system</keyword>
<dbReference type="EC" id="2.7.13.3" evidence="2"/>
<reference evidence="10" key="1">
    <citation type="journal article" date="2015" name="BMC Genomics">
        <title>Genome mining reveals unlocked bioactive potential of marine Gram-negative bacteria.</title>
        <authorList>
            <person name="Machado H."/>
            <person name="Sonnenschein E.C."/>
            <person name="Melchiorsen J."/>
            <person name="Gram L."/>
        </authorList>
    </citation>
    <scope>NUCLEOTIDE SEQUENCE</scope>
    <source>
        <strain evidence="10">S2052</strain>
    </source>
</reference>
<evidence type="ECO:0000256" key="7">
    <source>
        <dbReference type="ARBA" id="ARBA00022801"/>
    </source>
</evidence>
<evidence type="ECO:0000256" key="3">
    <source>
        <dbReference type="ARBA" id="ARBA00022553"/>
    </source>
</evidence>
<comment type="catalytic activity">
    <reaction evidence="1">
        <text>ATP + protein L-histidine = ADP + protein N-phospho-L-histidine.</text>
        <dbReference type="EC" id="2.7.13.3"/>
    </reaction>
</comment>
<organism evidence="10">
    <name type="scientific">Vibrio coralliilyticus</name>
    <dbReference type="NCBI Taxonomy" id="190893"/>
    <lineage>
        <taxon>Bacteria</taxon>
        <taxon>Pseudomonadati</taxon>
        <taxon>Pseudomonadota</taxon>
        <taxon>Gammaproteobacteria</taxon>
        <taxon>Vibrionales</taxon>
        <taxon>Vibrionaceae</taxon>
        <taxon>Vibrio</taxon>
    </lineage>
</organism>
<dbReference type="CDD" id="cd00082">
    <property type="entry name" value="HisKA"/>
    <property type="match status" value="1"/>
</dbReference>
<evidence type="ECO:0000256" key="8">
    <source>
        <dbReference type="ARBA" id="ARBA00022840"/>
    </source>
</evidence>
<dbReference type="InterPro" id="IPR004358">
    <property type="entry name" value="Sig_transdc_His_kin-like_C"/>
</dbReference>
<dbReference type="Pfam" id="PF17149">
    <property type="entry name" value="CHASE5"/>
    <property type="match status" value="1"/>
</dbReference>
<dbReference type="RefSeq" id="WP_045986026.1">
    <property type="nucleotide sequence ID" value="NZ_CP063052.1"/>
</dbReference>
<dbReference type="InterPro" id="IPR036097">
    <property type="entry name" value="HisK_dim/P_sf"/>
</dbReference>
<dbReference type="CDD" id="cd16922">
    <property type="entry name" value="HATPase_EvgS-ArcB-TorS-like"/>
    <property type="match status" value="1"/>
</dbReference>
<keyword evidence="3" id="KW-0597">Phosphoprotein</keyword>
<evidence type="ECO:0000256" key="9">
    <source>
        <dbReference type="ARBA" id="ARBA00023012"/>
    </source>
</evidence>
<dbReference type="SUPFAM" id="SSF52172">
    <property type="entry name" value="CheY-like"/>
    <property type="match status" value="1"/>
</dbReference>
<dbReference type="InterPro" id="IPR011006">
    <property type="entry name" value="CheY-like_superfamily"/>
</dbReference>
<dbReference type="SUPFAM" id="SSF55874">
    <property type="entry name" value="ATPase domain of HSP90 chaperone/DNA topoisomerase II/histidine kinase"/>
    <property type="match status" value="1"/>
</dbReference>
<dbReference type="AlphaFoldDB" id="A0A837G8W2"/>
<dbReference type="InterPro" id="IPR003661">
    <property type="entry name" value="HisK_dim/P_dom"/>
</dbReference>
<dbReference type="InterPro" id="IPR001789">
    <property type="entry name" value="Sig_transdc_resp-reg_receiver"/>
</dbReference>
<dbReference type="PANTHER" id="PTHR45339:SF1">
    <property type="entry name" value="HYBRID SIGNAL TRANSDUCTION HISTIDINE KINASE J"/>
    <property type="match status" value="1"/>
</dbReference>
<dbReference type="Pfam" id="PF00072">
    <property type="entry name" value="Response_reg"/>
    <property type="match status" value="1"/>
</dbReference>
<evidence type="ECO:0000256" key="2">
    <source>
        <dbReference type="ARBA" id="ARBA00012438"/>
    </source>
</evidence>
<dbReference type="GO" id="GO:0005524">
    <property type="term" value="F:ATP binding"/>
    <property type="evidence" value="ECO:0007669"/>
    <property type="project" value="UniProtKB-KW"/>
</dbReference>
<keyword evidence="6 10" id="KW-0418">Kinase</keyword>
<evidence type="ECO:0000313" key="10">
    <source>
        <dbReference type="EMBL" id="KJY72855.1"/>
    </source>
</evidence>
<evidence type="ECO:0000256" key="4">
    <source>
        <dbReference type="ARBA" id="ARBA00022679"/>
    </source>
</evidence>
<keyword evidence="8" id="KW-0067">ATP-binding</keyword>
<sequence length="646" mass="72321">MKKQRQLGIDKQLVIVTLLVSIVLAFVMAGVNFYVDYQAERNSLEKQMLQIEDSYVASLKNSLWIEDQKQLKTQAAGIFQLPSVDRLTIIDSKSTLIQLGKESPGKKITNVWDLTYQLGNKSFTLGQLQIETDLAPVYHALWQKFLFLLMMTFIQTFLIVACLLWITMKLILKPISHLSAAMADFHNGPTPRKLATPKRLFHDEISLLTDKYNDCVEQLQVNYQQIIESKEKAEIANVKKSEFLANMSHEIRTPMNGIVGVAELLKETKPNEVQRNYVDILLTSSHTLLDIINDILDFSKIEAGHFELDPTQFDLKSLIQQQANEYSVRAKQQELFFDCNIDPAVPQKIKADSVRLKQVINNLIGNALKFTHRGYVELNIKLLESDAGKQLQFEVKDTGIGIAKDKLDSIFDKFQQADGSTTRQYGGTGLGLAISQKIVELMGGKLQVTSEIDLGSSFYFSIPIDSASTAIGGIAQSSPNLVEFPASSSTQMKKLSPKYKTGLKVLVVEDTRVNQQVIQVMLNLLGLEVDIANNGAEALEYCQQNEVDAILMDCHMPVMDGYEATQKIRQLEGWAAYVPIIAVTANVVKEDRERCFEIGMNGFLSKPVKPKEIEEALIDYVPAYQSAQNKAKVANGNNLDAPRSRS</sequence>
<evidence type="ECO:0000256" key="1">
    <source>
        <dbReference type="ARBA" id="ARBA00000085"/>
    </source>
</evidence>
<gene>
    <name evidence="10" type="ORF">TW71_11845</name>
</gene>
<dbReference type="FunFam" id="1.10.287.130:FF:000002">
    <property type="entry name" value="Two-component osmosensing histidine kinase"/>
    <property type="match status" value="1"/>
</dbReference>
<protein>
    <recommendedName>
        <fullName evidence="2">histidine kinase</fullName>
        <ecNumber evidence="2">2.7.13.3</ecNumber>
    </recommendedName>
</protein>
<dbReference type="SUPFAM" id="SSF47384">
    <property type="entry name" value="Homodimeric domain of signal transducing histidine kinase"/>
    <property type="match status" value="1"/>
</dbReference>
<evidence type="ECO:0000256" key="6">
    <source>
        <dbReference type="ARBA" id="ARBA00022777"/>
    </source>
</evidence>
<keyword evidence="4" id="KW-0808">Transferase</keyword>
<proteinExistence type="predicted"/>
<dbReference type="Gene3D" id="3.40.50.2300">
    <property type="match status" value="1"/>
</dbReference>
<dbReference type="PROSITE" id="PS50110">
    <property type="entry name" value="RESPONSE_REGULATORY"/>
    <property type="match status" value="1"/>
</dbReference>
<keyword evidence="5" id="KW-0547">Nucleotide-binding</keyword>
<evidence type="ECO:0000256" key="5">
    <source>
        <dbReference type="ARBA" id="ARBA00022741"/>
    </source>
</evidence>
<dbReference type="SMART" id="SM00388">
    <property type="entry name" value="HisKA"/>
    <property type="match status" value="1"/>
</dbReference>
<name>A0A837G8W2_9VIBR</name>
<accession>A0A837G8W2</accession>
<dbReference type="SMART" id="SM00387">
    <property type="entry name" value="HATPase_c"/>
    <property type="match status" value="1"/>
</dbReference>
<dbReference type="FunFam" id="3.30.565.10:FF:000078">
    <property type="entry name" value="Two-component sensor histidine kinase"/>
    <property type="match status" value="1"/>
</dbReference>
<dbReference type="CDD" id="cd17546">
    <property type="entry name" value="REC_hyHK_CKI1_RcsC-like"/>
    <property type="match status" value="1"/>
</dbReference>
<dbReference type="Gene3D" id="1.10.287.130">
    <property type="match status" value="1"/>
</dbReference>
<dbReference type="EMBL" id="JXXR01000012">
    <property type="protein sequence ID" value="KJY72855.1"/>
    <property type="molecule type" value="Genomic_DNA"/>
</dbReference>
<dbReference type="Gene3D" id="6.10.340.10">
    <property type="match status" value="1"/>
</dbReference>
<dbReference type="InterPro" id="IPR033414">
    <property type="entry name" value="Sensor_dom"/>
</dbReference>
<dbReference type="SMART" id="SM00448">
    <property type="entry name" value="REC"/>
    <property type="match status" value="1"/>
</dbReference>
<dbReference type="InterPro" id="IPR005467">
    <property type="entry name" value="His_kinase_dom"/>
</dbReference>
<dbReference type="PRINTS" id="PR00344">
    <property type="entry name" value="BCTRLSENSOR"/>
</dbReference>
<dbReference type="InterPro" id="IPR036890">
    <property type="entry name" value="HATPase_C_sf"/>
</dbReference>
<dbReference type="Gene3D" id="3.30.565.10">
    <property type="entry name" value="Histidine kinase-like ATPase, C-terminal domain"/>
    <property type="match status" value="1"/>
</dbReference>
<keyword evidence="7" id="KW-0378">Hydrolase</keyword>
<dbReference type="PROSITE" id="PS50109">
    <property type="entry name" value="HIS_KIN"/>
    <property type="match status" value="1"/>
</dbReference>
<dbReference type="InterPro" id="IPR003594">
    <property type="entry name" value="HATPase_dom"/>
</dbReference>
<dbReference type="GO" id="GO:0016787">
    <property type="term" value="F:hydrolase activity"/>
    <property type="evidence" value="ECO:0007669"/>
    <property type="project" value="UniProtKB-KW"/>
</dbReference>
<dbReference type="PANTHER" id="PTHR45339">
    <property type="entry name" value="HYBRID SIGNAL TRANSDUCTION HISTIDINE KINASE J"/>
    <property type="match status" value="1"/>
</dbReference>
<dbReference type="Pfam" id="PF00512">
    <property type="entry name" value="HisKA"/>
    <property type="match status" value="1"/>
</dbReference>
<dbReference type="Pfam" id="PF02518">
    <property type="entry name" value="HATPase_c"/>
    <property type="match status" value="1"/>
</dbReference>
<dbReference type="GO" id="GO:0000155">
    <property type="term" value="F:phosphorelay sensor kinase activity"/>
    <property type="evidence" value="ECO:0007669"/>
    <property type="project" value="InterPro"/>
</dbReference>
<comment type="caution">
    <text evidence="10">The sequence shown here is derived from an EMBL/GenBank/DDBJ whole genome shotgun (WGS) entry which is preliminary data.</text>
</comment>